<dbReference type="InterPro" id="IPR036390">
    <property type="entry name" value="WH_DNA-bd_sf"/>
</dbReference>
<dbReference type="EMBL" id="CP047168">
    <property type="protein sequence ID" value="QRF68810.1"/>
    <property type="molecule type" value="Genomic_DNA"/>
</dbReference>
<dbReference type="Pfam" id="PF03466">
    <property type="entry name" value="LysR_substrate"/>
    <property type="match status" value="1"/>
</dbReference>
<keyword evidence="2" id="KW-0805">Transcription regulation</keyword>
<evidence type="ECO:0000313" key="7">
    <source>
        <dbReference type="EMBL" id="QRF68810.1"/>
    </source>
</evidence>
<sequence length="319" mass="34804">MDIRQLRYFVNIVECGSLSAAARKLHVAQPALSQQLARLEAEVGVPLLNRSSKGVTPTENGSALYRHGHFMLRQFDQSLEIARGKTGSISGVVTVGLPATTVAAIGLPLMRCVRERYPEILFKVVEGMSGHVAQMMQRGQLDIAVLFSSDEAADMQVEPLMTEELFLILSADSELVPPGRDSVSLDEVSRIPLVLPTRDHGLRQRIDAAFENRNLATRVVAQVDSLSLVMDCVDAGMGGTIKPMGAIMRESAGGRPFRHLSFQEIDLSRRNYLYSRPPDQMRPASLAVHAEIRASVHALISDGDWPGFSLVEEADSGSS</sequence>
<geneLocation type="plasmid" evidence="7 8">
    <name>p-SCP2</name>
</geneLocation>
<keyword evidence="3" id="KW-0238">DNA-binding</keyword>
<dbReference type="Pfam" id="PF00126">
    <property type="entry name" value="HTH_1"/>
    <property type="match status" value="1"/>
</dbReference>
<dbReference type="InterPro" id="IPR000847">
    <property type="entry name" value="LysR_HTH_N"/>
</dbReference>
<evidence type="ECO:0000313" key="8">
    <source>
        <dbReference type="Proteomes" id="UP000596387"/>
    </source>
</evidence>
<feature type="domain" description="HTH lysR-type" evidence="6">
    <location>
        <begin position="1"/>
        <end position="58"/>
    </location>
</feature>
<evidence type="ECO:0000256" key="5">
    <source>
        <dbReference type="ARBA" id="ARBA00023163"/>
    </source>
</evidence>
<dbReference type="PANTHER" id="PTHR30293:SF0">
    <property type="entry name" value="NITROGEN ASSIMILATION REGULATORY PROTEIN NAC"/>
    <property type="match status" value="1"/>
</dbReference>
<evidence type="ECO:0000256" key="3">
    <source>
        <dbReference type="ARBA" id="ARBA00023125"/>
    </source>
</evidence>
<comment type="similarity">
    <text evidence="1">Belongs to the LysR transcriptional regulatory family.</text>
</comment>
<name>A0ABX7FE30_9RHOB</name>
<dbReference type="SUPFAM" id="SSF53850">
    <property type="entry name" value="Periplasmic binding protein-like II"/>
    <property type="match status" value="1"/>
</dbReference>
<gene>
    <name evidence="7" type="ORF">GQA70_20810</name>
</gene>
<dbReference type="SUPFAM" id="SSF46785">
    <property type="entry name" value="Winged helix' DNA-binding domain"/>
    <property type="match status" value="1"/>
</dbReference>
<dbReference type="Gene3D" id="1.10.10.10">
    <property type="entry name" value="Winged helix-like DNA-binding domain superfamily/Winged helix DNA-binding domain"/>
    <property type="match status" value="1"/>
</dbReference>
<proteinExistence type="inferred from homology"/>
<keyword evidence="5" id="KW-0804">Transcription</keyword>
<protein>
    <submittedName>
        <fullName evidence="7">LysR family transcriptional regulator</fullName>
    </submittedName>
</protein>
<reference evidence="7 8" key="1">
    <citation type="submission" date="2019-12" db="EMBL/GenBank/DDBJ databases">
        <title>Complete Genome Sequence of a Quorum-Sensing Bacterium,Rhodobacteraceae bacterium C31, Isolated from a marine microalgae symbiotic bacteria.</title>
        <authorList>
            <person name="Zhang Y."/>
        </authorList>
    </citation>
    <scope>NUCLEOTIDE SEQUENCE [LARGE SCALE GENOMIC DNA]</scope>
    <source>
        <strain evidence="7 8">C31</strain>
        <plasmid evidence="7 8">p-SCP2</plasmid>
    </source>
</reference>
<accession>A0ABX7FE30</accession>
<dbReference type="PRINTS" id="PR00039">
    <property type="entry name" value="HTHLYSR"/>
</dbReference>
<dbReference type="InterPro" id="IPR005119">
    <property type="entry name" value="LysR_subst-bd"/>
</dbReference>
<dbReference type="RefSeq" id="WP_023849124.1">
    <property type="nucleotide sequence ID" value="NZ_CP047168.1"/>
</dbReference>
<evidence type="ECO:0000256" key="1">
    <source>
        <dbReference type="ARBA" id="ARBA00009437"/>
    </source>
</evidence>
<dbReference type="Gene3D" id="3.40.190.290">
    <property type="match status" value="1"/>
</dbReference>
<dbReference type="PROSITE" id="PS50931">
    <property type="entry name" value="HTH_LYSR"/>
    <property type="match status" value="1"/>
</dbReference>
<dbReference type="PANTHER" id="PTHR30293">
    <property type="entry name" value="TRANSCRIPTIONAL REGULATORY PROTEIN NAC-RELATED"/>
    <property type="match status" value="1"/>
</dbReference>
<keyword evidence="4" id="KW-0010">Activator</keyword>
<evidence type="ECO:0000256" key="2">
    <source>
        <dbReference type="ARBA" id="ARBA00023015"/>
    </source>
</evidence>
<keyword evidence="7" id="KW-0614">Plasmid</keyword>
<keyword evidence="8" id="KW-1185">Reference proteome</keyword>
<dbReference type="Proteomes" id="UP000596387">
    <property type="component" value="Plasmid p-SCP2"/>
</dbReference>
<dbReference type="InterPro" id="IPR036388">
    <property type="entry name" value="WH-like_DNA-bd_sf"/>
</dbReference>
<evidence type="ECO:0000256" key="4">
    <source>
        <dbReference type="ARBA" id="ARBA00023159"/>
    </source>
</evidence>
<evidence type="ECO:0000259" key="6">
    <source>
        <dbReference type="PROSITE" id="PS50931"/>
    </source>
</evidence>
<organism evidence="7 8">
    <name type="scientific">Ponticoccus alexandrii</name>
    <dbReference type="NCBI Taxonomy" id="1943633"/>
    <lineage>
        <taxon>Bacteria</taxon>
        <taxon>Pseudomonadati</taxon>
        <taxon>Pseudomonadota</taxon>
        <taxon>Alphaproteobacteria</taxon>
        <taxon>Rhodobacterales</taxon>
        <taxon>Roseobacteraceae</taxon>
        <taxon>Ponticoccus</taxon>
    </lineage>
</organism>